<dbReference type="EMBL" id="CAICTM010000515">
    <property type="protein sequence ID" value="CAB9512069.1"/>
    <property type="molecule type" value="Genomic_DNA"/>
</dbReference>
<name>A0A9N8E3I0_9STRA</name>
<keyword evidence="1" id="KW-0732">Signal</keyword>
<evidence type="ECO:0000313" key="3">
    <source>
        <dbReference type="Proteomes" id="UP001153069"/>
    </source>
</evidence>
<dbReference type="Proteomes" id="UP001153069">
    <property type="component" value="Unassembled WGS sequence"/>
</dbReference>
<feature type="chain" id="PRO_5040107544" evidence="1">
    <location>
        <begin position="33"/>
        <end position="213"/>
    </location>
</feature>
<evidence type="ECO:0000313" key="2">
    <source>
        <dbReference type="EMBL" id="CAB9512069.1"/>
    </source>
</evidence>
<accession>A0A9N8E3I0</accession>
<organism evidence="2 3">
    <name type="scientific">Seminavis robusta</name>
    <dbReference type="NCBI Taxonomy" id="568900"/>
    <lineage>
        <taxon>Eukaryota</taxon>
        <taxon>Sar</taxon>
        <taxon>Stramenopiles</taxon>
        <taxon>Ochrophyta</taxon>
        <taxon>Bacillariophyta</taxon>
        <taxon>Bacillariophyceae</taxon>
        <taxon>Bacillariophycidae</taxon>
        <taxon>Naviculales</taxon>
        <taxon>Naviculaceae</taxon>
        <taxon>Seminavis</taxon>
    </lineage>
</organism>
<gene>
    <name evidence="2" type="ORF">SEMRO_516_G158580.2</name>
</gene>
<keyword evidence="3" id="KW-1185">Reference proteome</keyword>
<sequence length="213" mass="22805">MLKISISSRNPHGVFAAVISLIVLLQLHHVTASVIDCYFVYQEVIGGTEIPGVPTAVREKNVPDCPPGLYEEGVWPLDGCVMNCPLNARSDCLAFGYVTEEKAVLHMSCAATVSSTNPDGSNVQNCEENSRWIELTVKQPSGGNNETVVVSDYQCDTCGFIADCIPPFFENYTGSLAATTSETTAPESSAIGMAWRTPVTLIMAFVTSCVALS</sequence>
<evidence type="ECO:0000256" key="1">
    <source>
        <dbReference type="SAM" id="SignalP"/>
    </source>
</evidence>
<proteinExistence type="predicted"/>
<feature type="signal peptide" evidence="1">
    <location>
        <begin position="1"/>
        <end position="32"/>
    </location>
</feature>
<protein>
    <submittedName>
        <fullName evidence="2">Uncharacterized protein</fullName>
    </submittedName>
</protein>
<dbReference type="AlphaFoldDB" id="A0A9N8E3I0"/>
<comment type="caution">
    <text evidence="2">The sequence shown here is derived from an EMBL/GenBank/DDBJ whole genome shotgun (WGS) entry which is preliminary data.</text>
</comment>
<reference evidence="2" key="1">
    <citation type="submission" date="2020-06" db="EMBL/GenBank/DDBJ databases">
        <authorList>
            <consortium name="Plant Systems Biology data submission"/>
        </authorList>
    </citation>
    <scope>NUCLEOTIDE SEQUENCE</scope>
    <source>
        <strain evidence="2">D6</strain>
    </source>
</reference>